<evidence type="ECO:0000313" key="1">
    <source>
        <dbReference type="EMBL" id="KKL78305.1"/>
    </source>
</evidence>
<dbReference type="AlphaFoldDB" id="A0A0F9H9I1"/>
<organism evidence="1">
    <name type="scientific">marine sediment metagenome</name>
    <dbReference type="NCBI Taxonomy" id="412755"/>
    <lineage>
        <taxon>unclassified sequences</taxon>
        <taxon>metagenomes</taxon>
        <taxon>ecological metagenomes</taxon>
    </lineage>
</organism>
<reference evidence="1" key="1">
    <citation type="journal article" date="2015" name="Nature">
        <title>Complex archaea that bridge the gap between prokaryotes and eukaryotes.</title>
        <authorList>
            <person name="Spang A."/>
            <person name="Saw J.H."/>
            <person name="Jorgensen S.L."/>
            <person name="Zaremba-Niedzwiedzka K."/>
            <person name="Martijn J."/>
            <person name="Lind A.E."/>
            <person name="van Eijk R."/>
            <person name="Schleper C."/>
            <person name="Guy L."/>
            <person name="Ettema T.J."/>
        </authorList>
    </citation>
    <scope>NUCLEOTIDE SEQUENCE</scope>
</reference>
<name>A0A0F9H9I1_9ZZZZ</name>
<protein>
    <submittedName>
        <fullName evidence="1">Uncharacterized protein</fullName>
    </submittedName>
</protein>
<accession>A0A0F9H9I1</accession>
<proteinExistence type="predicted"/>
<dbReference type="EMBL" id="LAZR01023500">
    <property type="protein sequence ID" value="KKL78305.1"/>
    <property type="molecule type" value="Genomic_DNA"/>
</dbReference>
<sequence length="82" mass="9139">MDRPDFTDLVSKFMDRTLDNSTLQEIVASASEAKAAVDAEIRDRQSNIRLVEMVGMVVDAHRDSLLKKIQEHGVPTGLPEVM</sequence>
<gene>
    <name evidence="1" type="ORF">LCGC14_2026150</name>
</gene>
<comment type="caution">
    <text evidence="1">The sequence shown here is derived from an EMBL/GenBank/DDBJ whole genome shotgun (WGS) entry which is preliminary data.</text>
</comment>